<dbReference type="PANTHER" id="PTHR43280">
    <property type="entry name" value="ARAC-FAMILY TRANSCRIPTIONAL REGULATOR"/>
    <property type="match status" value="1"/>
</dbReference>
<keyword evidence="2" id="KW-1133">Transmembrane helix</keyword>
<evidence type="ECO:0000313" key="5">
    <source>
        <dbReference type="Proteomes" id="UP001430804"/>
    </source>
</evidence>
<feature type="transmembrane region" description="Helical" evidence="2">
    <location>
        <begin position="191"/>
        <end position="214"/>
    </location>
</feature>
<accession>A0ABS6WKB7</accession>
<dbReference type="PROSITE" id="PS01124">
    <property type="entry name" value="HTH_ARAC_FAMILY_2"/>
    <property type="match status" value="1"/>
</dbReference>
<protein>
    <submittedName>
        <fullName evidence="4">AraC family transcriptional regulator</fullName>
    </submittedName>
</protein>
<evidence type="ECO:0000256" key="2">
    <source>
        <dbReference type="SAM" id="Phobius"/>
    </source>
</evidence>
<dbReference type="Proteomes" id="UP001430804">
    <property type="component" value="Unassembled WGS sequence"/>
</dbReference>
<dbReference type="PANTHER" id="PTHR43280:SF29">
    <property type="entry name" value="ARAC-FAMILY TRANSCRIPTIONAL REGULATOR"/>
    <property type="match status" value="1"/>
</dbReference>
<feature type="transmembrane region" description="Helical" evidence="2">
    <location>
        <begin position="103"/>
        <end position="122"/>
    </location>
</feature>
<name>A0ABS6WKB7_9HYPH</name>
<feature type="transmembrane region" description="Helical" evidence="2">
    <location>
        <begin position="71"/>
        <end position="91"/>
    </location>
</feature>
<feature type="transmembrane region" description="Helical" evidence="2">
    <location>
        <begin position="128"/>
        <end position="146"/>
    </location>
</feature>
<feature type="transmembrane region" description="Helical" evidence="2">
    <location>
        <begin position="45"/>
        <end position="65"/>
    </location>
</feature>
<evidence type="ECO:0000256" key="1">
    <source>
        <dbReference type="ARBA" id="ARBA00023125"/>
    </source>
</evidence>
<proteinExistence type="predicted"/>
<dbReference type="Pfam" id="PF12833">
    <property type="entry name" value="HTH_18"/>
    <property type="match status" value="1"/>
</dbReference>
<comment type="caution">
    <text evidence="4">The sequence shown here is derived from an EMBL/GenBank/DDBJ whole genome shotgun (WGS) entry which is preliminary data.</text>
</comment>
<evidence type="ECO:0000259" key="3">
    <source>
        <dbReference type="PROSITE" id="PS01124"/>
    </source>
</evidence>
<organism evidence="4 5">
    <name type="scientific">Pseudohoeflea coraliihabitans</name>
    <dbReference type="NCBI Taxonomy" id="2860393"/>
    <lineage>
        <taxon>Bacteria</taxon>
        <taxon>Pseudomonadati</taxon>
        <taxon>Pseudomonadota</taxon>
        <taxon>Alphaproteobacteria</taxon>
        <taxon>Hyphomicrobiales</taxon>
        <taxon>Rhizobiaceae</taxon>
        <taxon>Pseudohoeflea</taxon>
    </lineage>
</organism>
<dbReference type="RefSeq" id="WP_219200027.1">
    <property type="nucleotide sequence ID" value="NZ_JAHWQX010000001.1"/>
</dbReference>
<dbReference type="EMBL" id="JAHWQX010000001">
    <property type="protein sequence ID" value="MBW3096379.1"/>
    <property type="molecule type" value="Genomic_DNA"/>
</dbReference>
<feature type="domain" description="HTH araC/xylS-type" evidence="3">
    <location>
        <begin position="246"/>
        <end position="350"/>
    </location>
</feature>
<gene>
    <name evidence="4" type="ORF">KY465_03695</name>
</gene>
<keyword evidence="2" id="KW-0812">Transmembrane</keyword>
<keyword evidence="1" id="KW-0238">DNA-binding</keyword>
<feature type="transmembrane region" description="Helical" evidence="2">
    <location>
        <begin position="12"/>
        <end position="33"/>
    </location>
</feature>
<keyword evidence="5" id="KW-1185">Reference proteome</keyword>
<sequence>MDAALSPAPISLVALTDLMFRGGTVAILLLLIIHLTRLPRSPVTIAGLLFCGTGIIEAMINIPASTVAMELPAWLAALLQQFHFVALWWFALALFDDHYRWRVATLWPLAVVLPLVAGFALGGERIGAAFGGALALFDAALLVLLIRLALTDSASDLVPARRTFRRALSFTVPPFTLLVIVLELVDIGGAAAELLCAGYAAVFFLLAVGFGFWLTSIKHAMVLRPTGTARTPADAELAAADRLELESVVAAMESGLYLEPGLTIGGLGERLEIPEHRLRRLINKGLGYRNFSAFVNDYRINEAKRRLADPQEAREQIVQHAFRLGYASLAPFNRAFRERVGISPREFREQALARGPLAAE</sequence>
<evidence type="ECO:0000313" key="4">
    <source>
        <dbReference type="EMBL" id="MBW3096379.1"/>
    </source>
</evidence>
<dbReference type="InterPro" id="IPR018060">
    <property type="entry name" value="HTH_AraC"/>
</dbReference>
<reference evidence="4" key="1">
    <citation type="submission" date="2021-07" db="EMBL/GenBank/DDBJ databases">
        <title>Pseudohoeflea marina sp. nov. a polyhydroxyalcanoate-producing bacterium.</title>
        <authorList>
            <person name="Zheng W."/>
            <person name="Yu S."/>
            <person name="Huang Y."/>
        </authorList>
    </citation>
    <scope>NUCLEOTIDE SEQUENCE</scope>
    <source>
        <strain evidence="4">DP4N28-3</strain>
    </source>
</reference>
<keyword evidence="2" id="KW-0472">Membrane</keyword>
<feature type="transmembrane region" description="Helical" evidence="2">
    <location>
        <begin position="167"/>
        <end position="185"/>
    </location>
</feature>
<dbReference type="SMART" id="SM00342">
    <property type="entry name" value="HTH_ARAC"/>
    <property type="match status" value="1"/>
</dbReference>